<dbReference type="InterPro" id="IPR037066">
    <property type="entry name" value="Plug_dom_sf"/>
</dbReference>
<evidence type="ECO:0000256" key="8">
    <source>
        <dbReference type="ARBA" id="ARBA00023170"/>
    </source>
</evidence>
<dbReference type="Pfam" id="PF07715">
    <property type="entry name" value="Plug"/>
    <property type="match status" value="1"/>
</dbReference>
<dbReference type="SUPFAM" id="SSF56935">
    <property type="entry name" value="Porins"/>
    <property type="match status" value="1"/>
</dbReference>
<evidence type="ECO:0000259" key="13">
    <source>
        <dbReference type="Pfam" id="PF07715"/>
    </source>
</evidence>
<dbReference type="GO" id="GO:0009279">
    <property type="term" value="C:cell outer membrane"/>
    <property type="evidence" value="ECO:0007669"/>
    <property type="project" value="UniProtKB-SubCell"/>
</dbReference>
<keyword evidence="5 10" id="KW-0812">Transmembrane</keyword>
<feature type="domain" description="TonB-dependent receptor-like beta-barrel" evidence="12">
    <location>
        <begin position="364"/>
        <end position="759"/>
    </location>
</feature>
<protein>
    <submittedName>
        <fullName evidence="14">Ligand-gated channel</fullName>
    </submittedName>
</protein>
<evidence type="ECO:0000256" key="7">
    <source>
        <dbReference type="ARBA" id="ARBA00023136"/>
    </source>
</evidence>
<keyword evidence="7 10" id="KW-0472">Membrane</keyword>
<keyword evidence="14" id="KW-0614">Plasmid</keyword>
<dbReference type="InterPro" id="IPR036942">
    <property type="entry name" value="Beta-barrel_TonB_sf"/>
</dbReference>
<evidence type="ECO:0000256" key="1">
    <source>
        <dbReference type="ARBA" id="ARBA00004571"/>
    </source>
</evidence>
<keyword evidence="4 10" id="KW-1134">Transmembrane beta strand</keyword>
<dbReference type="Gene3D" id="2.40.170.20">
    <property type="entry name" value="TonB-dependent receptor, beta-barrel domain"/>
    <property type="match status" value="1"/>
</dbReference>
<keyword evidence="6 11" id="KW-0798">TonB box</keyword>
<keyword evidence="8" id="KW-0675">Receptor</keyword>
<reference evidence="14 15" key="1">
    <citation type="submission" date="2017-02" db="EMBL/GenBank/DDBJ databases">
        <title>Blood Disease Bacterium A2-HR MARDI.</title>
        <authorList>
            <person name="Badrun R."/>
            <person name="Abu Bakar N."/>
            <person name="Laboh R."/>
        </authorList>
    </citation>
    <scope>NUCLEOTIDE SEQUENCE [LARGE SCALE GENOMIC DNA]</scope>
    <source>
        <strain evidence="14 15">A2-HR MARDI</strain>
        <plasmid evidence="15">Plasmid</plasmid>
    </source>
</reference>
<dbReference type="Gene3D" id="3.55.50.30">
    <property type="match status" value="1"/>
</dbReference>
<dbReference type="PANTHER" id="PTHR32552">
    <property type="entry name" value="FERRICHROME IRON RECEPTOR-RELATED"/>
    <property type="match status" value="1"/>
</dbReference>
<geneLocation type="plasmid" evidence="14">
    <name>unnamed</name>
</geneLocation>
<dbReference type="PROSITE" id="PS52016">
    <property type="entry name" value="TONB_DEPENDENT_REC_3"/>
    <property type="match status" value="1"/>
</dbReference>
<evidence type="ECO:0000256" key="2">
    <source>
        <dbReference type="ARBA" id="ARBA00009810"/>
    </source>
</evidence>
<comment type="similarity">
    <text evidence="2 10 11">Belongs to the TonB-dependent receptor family.</text>
</comment>
<dbReference type="InterPro" id="IPR012910">
    <property type="entry name" value="Plug_dom"/>
</dbReference>
<evidence type="ECO:0000259" key="12">
    <source>
        <dbReference type="Pfam" id="PF00593"/>
    </source>
</evidence>
<dbReference type="Pfam" id="PF00593">
    <property type="entry name" value="TonB_dep_Rec_b-barrel"/>
    <property type="match status" value="1"/>
</dbReference>
<dbReference type="GO" id="GO:0015344">
    <property type="term" value="F:siderophore uptake transmembrane transporter activity"/>
    <property type="evidence" value="ECO:0007669"/>
    <property type="project" value="TreeGrafter"/>
</dbReference>
<sequence>MRGLASAFQPCSPPGLRRTMPAFFSTTTTSARSSAPRRTCLALLIALSATRQAHALADEIPRLFHIERAPLEHVLLEIARVSGQHVSFASGVVKARWAGPIDGTMSAREAARRALQGSGLALASLPDGTLTVVASDTADPPPNVGTLAATEVHGAPGNGFAVFSTDAITRVEMAVSNVPHAVNTLSSGLLASRQPPSLSEAVIQAGVVPVVVDPAAPPQYAIRGFMTDTISVDGLPDRLASMRPIEALDEIAVTKGPNADVAGVTMAGGTINASLKAPGAAPGRSIAVEAGSHAGRKVIADLGGAIGTNGLIYRVVGVQDTSANSDAGHTGHRASYGHAALGWSDASTEVAIGMESLASRQPVQPSTFALNGRLVRLASESPLGNADDNVQGRAERFYYSLSHSLTDDWAVHSRGSYENLRLQSAQWHLVPTADGSTPMPTVGMGYRSDNRVWALSNDLTGTVRQGPLTHSLALGWDEIQDRLDFHYPGDIVMAQQNPYVPTPLPSVDFVPGLSLSQTVRQSVFRLRDRIAIGERWEVSGSIRANDYIAKLPHAKLRGLAWTPAFGVVYKLDARTSWFANYSHGFQINTGYFYNGATMQPERSQQLETGLRWEDRQRKLTAQVALYRIDANHVGVADTSHPGYYTEIMEQSSDGIELSLQGSIARGWETSLWLTAAHVKRKLPGDPSFTAPGLGGAMWTTYTVQGGALAGAGAGLGVTAQRWIPCYDGAPFRVPGFVQVDGSLFWRHKQWRIDLIARNLFNVRAYGNTVSSGFVPILPGRTLTLRLARNF</sequence>
<evidence type="ECO:0000256" key="11">
    <source>
        <dbReference type="RuleBase" id="RU003357"/>
    </source>
</evidence>
<dbReference type="Gene3D" id="2.170.130.10">
    <property type="entry name" value="TonB-dependent receptor, plug domain"/>
    <property type="match status" value="1"/>
</dbReference>
<gene>
    <name evidence="14" type="ORF">B0B51_17195</name>
</gene>
<keyword evidence="9 10" id="KW-0998">Cell outer membrane</keyword>
<evidence type="ECO:0000256" key="9">
    <source>
        <dbReference type="ARBA" id="ARBA00023237"/>
    </source>
</evidence>
<evidence type="ECO:0000256" key="6">
    <source>
        <dbReference type="ARBA" id="ARBA00023077"/>
    </source>
</evidence>
<dbReference type="PANTHER" id="PTHR32552:SF82">
    <property type="entry name" value="FCUA PROTEIN"/>
    <property type="match status" value="1"/>
</dbReference>
<evidence type="ECO:0000313" key="14">
    <source>
        <dbReference type="EMBL" id="AQW31710.1"/>
    </source>
</evidence>
<evidence type="ECO:0000256" key="3">
    <source>
        <dbReference type="ARBA" id="ARBA00022448"/>
    </source>
</evidence>
<organism evidence="14 15">
    <name type="scientific">blood disease bacterium A2-HR MARDI</name>
    <dbReference type="NCBI Taxonomy" id="1944648"/>
    <lineage>
        <taxon>Bacteria</taxon>
        <taxon>Pseudomonadati</taxon>
        <taxon>Pseudomonadota</taxon>
        <taxon>Betaproteobacteria</taxon>
        <taxon>Burkholderiales</taxon>
        <taxon>Burkholderiaceae</taxon>
        <taxon>Ralstonia</taxon>
        <taxon>Ralstonia solanacearum species complex</taxon>
    </lineage>
</organism>
<proteinExistence type="inferred from homology"/>
<evidence type="ECO:0000256" key="5">
    <source>
        <dbReference type="ARBA" id="ARBA00022692"/>
    </source>
</evidence>
<evidence type="ECO:0000256" key="10">
    <source>
        <dbReference type="PROSITE-ProRule" id="PRU01360"/>
    </source>
</evidence>
<evidence type="ECO:0000313" key="15">
    <source>
        <dbReference type="Proteomes" id="UP000189628"/>
    </source>
</evidence>
<dbReference type="InterPro" id="IPR039426">
    <property type="entry name" value="TonB-dep_rcpt-like"/>
</dbReference>
<dbReference type="InterPro" id="IPR000531">
    <property type="entry name" value="Beta-barrel_TonB"/>
</dbReference>
<evidence type="ECO:0000256" key="4">
    <source>
        <dbReference type="ARBA" id="ARBA00022452"/>
    </source>
</evidence>
<name>A0A1U9VM03_9RALS</name>
<accession>A0A1U9VM03</accession>
<dbReference type="EMBL" id="CP019912">
    <property type="protein sequence ID" value="AQW31710.1"/>
    <property type="molecule type" value="Genomic_DNA"/>
</dbReference>
<feature type="domain" description="TonB-dependent receptor plug" evidence="13">
    <location>
        <begin position="176"/>
        <end position="270"/>
    </location>
</feature>
<dbReference type="AlphaFoldDB" id="A0A1U9VM03"/>
<keyword evidence="3 10" id="KW-0813">Transport</keyword>
<dbReference type="Proteomes" id="UP000189628">
    <property type="component" value="Plasmid unnamed"/>
</dbReference>
<comment type="subcellular location">
    <subcellularLocation>
        <location evidence="1 10">Cell outer membrane</location>
        <topology evidence="1 10">Multi-pass membrane protein</topology>
    </subcellularLocation>
</comment>